<accession>A0A975G8F0</accession>
<evidence type="ECO:0000313" key="3">
    <source>
        <dbReference type="Proteomes" id="UP000676169"/>
    </source>
</evidence>
<feature type="transmembrane region" description="Helical" evidence="1">
    <location>
        <begin position="12"/>
        <end position="35"/>
    </location>
</feature>
<evidence type="ECO:0000313" key="2">
    <source>
        <dbReference type="EMBL" id="QUE50215.1"/>
    </source>
</evidence>
<gene>
    <name evidence="2" type="ORF">KBB96_15225</name>
</gene>
<keyword evidence="1" id="KW-1133">Transmembrane helix</keyword>
<dbReference type="AlphaFoldDB" id="A0A975G8F0"/>
<protein>
    <submittedName>
        <fullName evidence="2">Uncharacterized protein</fullName>
    </submittedName>
</protein>
<dbReference type="Proteomes" id="UP000676169">
    <property type="component" value="Chromosome"/>
</dbReference>
<keyword evidence="3" id="KW-1185">Reference proteome</keyword>
<feature type="transmembrane region" description="Helical" evidence="1">
    <location>
        <begin position="172"/>
        <end position="200"/>
    </location>
</feature>
<feature type="transmembrane region" description="Helical" evidence="1">
    <location>
        <begin position="212"/>
        <end position="229"/>
    </location>
</feature>
<feature type="transmembrane region" description="Helical" evidence="1">
    <location>
        <begin position="89"/>
        <end position="116"/>
    </location>
</feature>
<feature type="transmembrane region" description="Helical" evidence="1">
    <location>
        <begin position="267"/>
        <end position="285"/>
    </location>
</feature>
<feature type="transmembrane region" description="Helical" evidence="1">
    <location>
        <begin position="321"/>
        <end position="343"/>
    </location>
</feature>
<sequence>MTVEKVIKRLPLMVGFLIVGLAWAALSMWTGWYVIKPGFPDGFQSVGAALGKHPGHLAWPFVGTFEGFDHTWGYHWFGWPLARSWFGTLLPWSCLGDASLLHLLRFGVAVHVGLLLHGKFRSSAGASIGFLTVLFHRGWFASMAFLDRPETWASVLLWFAAVPLLSSQSRKWHLWVAPICLVLAPSVHPLTLAGAGLIVLAGTFRDGRTALWKWWLPLLVGVAWFAFYYQSDPARLQQLKDTLSAMRGLKSGIVQTFTRLFLDPRNVFFSAPLLFITACSVLAWWKGGKAARAETTPALTLTIALVLLAPLYLIATGHPNIGHGAVVAPFIGFAAGAAFHLVSGFPRAWRGLVRLGLGGQAVACVLPLVLATVAVATSKPTSPRDRARQVLAEALATSTGTVFIPLSLWEAAAERPPEEWARIRFTTFPNLIPAERRLVYEKQSLSALSNGDILIVDGDADSDPSGILPWPLVPVLQGKAGPWHRLTAFEPIVNTTAALGPWGKRETMLGSLTLLRYEPAGPATSIR</sequence>
<feature type="transmembrane region" description="Helical" evidence="1">
    <location>
        <begin position="297"/>
        <end position="315"/>
    </location>
</feature>
<reference evidence="2" key="1">
    <citation type="submission" date="2021-04" db="EMBL/GenBank/DDBJ databases">
        <title>Luteolibacter sp. 32A isolated from the skin of an Anderson's salamander (Ambystoma andersonii).</title>
        <authorList>
            <person name="Spergser J."/>
            <person name="Busse H.-J."/>
        </authorList>
    </citation>
    <scope>NUCLEOTIDE SEQUENCE</scope>
    <source>
        <strain evidence="2">32A</strain>
    </source>
</reference>
<dbReference type="EMBL" id="CP073100">
    <property type="protein sequence ID" value="QUE50215.1"/>
    <property type="molecule type" value="Genomic_DNA"/>
</dbReference>
<keyword evidence="1" id="KW-0812">Transmembrane</keyword>
<organism evidence="2 3">
    <name type="scientific">Luteolibacter ambystomatis</name>
    <dbReference type="NCBI Taxonomy" id="2824561"/>
    <lineage>
        <taxon>Bacteria</taxon>
        <taxon>Pseudomonadati</taxon>
        <taxon>Verrucomicrobiota</taxon>
        <taxon>Verrucomicrobiia</taxon>
        <taxon>Verrucomicrobiales</taxon>
        <taxon>Verrucomicrobiaceae</taxon>
        <taxon>Luteolibacter</taxon>
    </lineage>
</organism>
<dbReference type="KEGG" id="lamb:KBB96_15225"/>
<proteinExistence type="predicted"/>
<feature type="transmembrane region" description="Helical" evidence="1">
    <location>
        <begin position="128"/>
        <end position="146"/>
    </location>
</feature>
<evidence type="ECO:0000256" key="1">
    <source>
        <dbReference type="SAM" id="Phobius"/>
    </source>
</evidence>
<keyword evidence="1" id="KW-0472">Membrane</keyword>
<name>A0A975G8F0_9BACT</name>
<feature type="transmembrane region" description="Helical" evidence="1">
    <location>
        <begin position="355"/>
        <end position="376"/>
    </location>
</feature>
<dbReference type="RefSeq" id="WP_211630324.1">
    <property type="nucleotide sequence ID" value="NZ_CP073100.1"/>
</dbReference>